<protein>
    <submittedName>
        <fullName evidence="2">Phage-related protein</fullName>
    </submittedName>
</protein>
<dbReference type="RefSeq" id="WP_172422888.1">
    <property type="nucleotide sequence ID" value="NZ_CP019717.1"/>
</dbReference>
<evidence type="ECO:0000259" key="1">
    <source>
        <dbReference type="Pfam" id="PF09636"/>
    </source>
</evidence>
<dbReference type="Proteomes" id="UP000464330">
    <property type="component" value="Chromosome"/>
</dbReference>
<feature type="domain" description="Bacteriophage SP-beta YorD" evidence="1">
    <location>
        <begin position="10"/>
        <end position="65"/>
    </location>
</feature>
<proteinExistence type="predicted"/>
<reference evidence="2 3" key="1">
    <citation type="journal article" date="2020" name="Int. J. Med. Microbiol.">
        <title>Discovery of Paenibacillus larvae ERIC V: Phenotypic and genomic comparison to genotypes ERIC I-IV reveal different inventories of virulence factors which correlate with epidemiological prevalences of American Foulbrood.</title>
        <authorList>
            <person name="Beims H."/>
            <person name="Bunk B."/>
            <person name="Erler S."/>
            <person name="Mohr K.I."/>
            <person name="Sproer C."/>
            <person name="Pradella S."/>
            <person name="Gunther G."/>
            <person name="Rohde M."/>
            <person name="von der Ohe W."/>
            <person name="Steinert M."/>
        </authorList>
    </citation>
    <scope>NUCLEOTIDE SEQUENCE [LARGE SCALE GENOMIC DNA]</scope>
    <source>
        <strain evidence="2">Eric_V</strain>
    </source>
</reference>
<evidence type="ECO:0000313" key="2">
    <source>
        <dbReference type="EMBL" id="QHZ49946.1"/>
    </source>
</evidence>
<dbReference type="InterPro" id="IPR035950">
    <property type="entry name" value="XkdW-like_sf"/>
</dbReference>
<name>A0A6C0QNX0_9BACL</name>
<dbReference type="InterPro" id="IPR019094">
    <property type="entry name" value="Phage_SP-beta_YorD"/>
</dbReference>
<organism evidence="2 3">
    <name type="scientific">Paenibacillus larvae subsp. larvae</name>
    <dbReference type="NCBI Taxonomy" id="147375"/>
    <lineage>
        <taxon>Bacteria</taxon>
        <taxon>Bacillati</taxon>
        <taxon>Bacillota</taxon>
        <taxon>Bacilli</taxon>
        <taxon>Bacillales</taxon>
        <taxon>Paenibacillaceae</taxon>
        <taxon>Paenibacillus</taxon>
    </lineage>
</organism>
<sequence>MKRKDDINIGSALMTLFPDADPVFDYTVVRDEDGKQRIVEWHLDDPIPTDKELREGYKKYLEEQAKKPRSISTIRELRLEKDLAIMELTRALTGNGRVAFTKESSTVASWLRLIKQEIVTAEDVPEFLNLREVVLHTIEEDGLWNV</sequence>
<evidence type="ECO:0000313" key="3">
    <source>
        <dbReference type="Proteomes" id="UP000464330"/>
    </source>
</evidence>
<dbReference type="EMBL" id="CP019717">
    <property type="protein sequence ID" value="QHZ49946.1"/>
    <property type="molecule type" value="Genomic_DNA"/>
</dbReference>
<dbReference type="Gene3D" id="3.30.56.60">
    <property type="entry name" value="XkdW-like"/>
    <property type="match status" value="1"/>
</dbReference>
<dbReference type="SUPFAM" id="SSF159865">
    <property type="entry name" value="XkdW-like"/>
    <property type="match status" value="1"/>
</dbReference>
<accession>A0A6C0QNX0</accession>
<dbReference type="Pfam" id="PF09636">
    <property type="entry name" value="XkdW"/>
    <property type="match status" value="1"/>
</dbReference>
<dbReference type="AlphaFoldDB" id="A0A6C0QNX0"/>
<gene>
    <name evidence="2" type="ORF">ERICV_00765</name>
</gene>